<keyword evidence="3" id="KW-1185">Reference proteome</keyword>
<protein>
    <submittedName>
        <fullName evidence="2">Trehalose-6-phosphate synthase</fullName>
    </submittedName>
</protein>
<organism evidence="2 3">
    <name type="scientific">Amaricoccus solimangrovi</name>
    <dbReference type="NCBI Taxonomy" id="2589815"/>
    <lineage>
        <taxon>Bacteria</taxon>
        <taxon>Pseudomonadati</taxon>
        <taxon>Pseudomonadota</taxon>
        <taxon>Alphaproteobacteria</taxon>
        <taxon>Rhodobacterales</taxon>
        <taxon>Paracoccaceae</taxon>
        <taxon>Amaricoccus</taxon>
    </lineage>
</organism>
<evidence type="ECO:0000313" key="3">
    <source>
        <dbReference type="Proteomes" id="UP000319255"/>
    </source>
</evidence>
<dbReference type="RefSeq" id="WP_140455020.1">
    <property type="nucleotide sequence ID" value="NZ_VFRP01000016.1"/>
</dbReference>
<dbReference type="GO" id="GO:0005992">
    <property type="term" value="P:trehalose biosynthetic process"/>
    <property type="evidence" value="ECO:0007669"/>
    <property type="project" value="InterPro"/>
</dbReference>
<comment type="similarity">
    <text evidence="1">Belongs to the glycosyltransferase 20 family.</text>
</comment>
<reference evidence="2 3" key="1">
    <citation type="submission" date="2019-06" db="EMBL/GenBank/DDBJ databases">
        <title>A novel bacterium of genus Amaricoccus, isolated from marine sediment.</title>
        <authorList>
            <person name="Huang H."/>
            <person name="Mo K."/>
            <person name="Hu Y."/>
        </authorList>
    </citation>
    <scope>NUCLEOTIDE SEQUENCE [LARGE SCALE GENOMIC DNA]</scope>
    <source>
        <strain evidence="2 3">HB172011</strain>
    </source>
</reference>
<dbReference type="PANTHER" id="PTHR10788">
    <property type="entry name" value="TREHALOSE-6-PHOSPHATE SYNTHASE"/>
    <property type="match status" value="1"/>
</dbReference>
<dbReference type="AlphaFoldDB" id="A0A501WLH4"/>
<dbReference type="PANTHER" id="PTHR10788:SF106">
    <property type="entry name" value="BCDNA.GH08860"/>
    <property type="match status" value="1"/>
</dbReference>
<name>A0A501WLH4_9RHOB</name>
<dbReference type="GO" id="GO:0003825">
    <property type="term" value="F:alpha,alpha-trehalose-phosphate synthase (UDP-forming) activity"/>
    <property type="evidence" value="ECO:0007669"/>
    <property type="project" value="TreeGrafter"/>
</dbReference>
<dbReference type="InterPro" id="IPR001830">
    <property type="entry name" value="Glyco_trans_20"/>
</dbReference>
<gene>
    <name evidence="2" type="ORF">FJM51_15340</name>
</gene>
<sequence length="458" mass="51131">MPRRLVIASNRTAAPGEPRAGGLAVALYDALTERGGGVWFGWSGEVVERETRGVRLFADGPIDFALADLTQPECDGYYLGYSNRALWPVFHYRTDLAHFDEGEFEAYEAVNRRFGRLLAQQTRPDDLVWIHDYHFLLMGAEMRASGWEGLMGFFLHIPFPAPEVFTSLPQHQRLARGLCAFDLVGFQTDRDAANFRRYLTEQCGGVQNADGTISVFERVVRAETFSIGIDPEDMLSLAGSQEALAAADRLGRIIENRALVLGVDRMDYSKGLPQRMAAFGRMLDESPELRGTVSFLQIAPPSRESVDAYQALRVELDGLAGRINADYGDLDWVPIRYLARGYPREVLAGLYRIARVALVTPLYDGMNLVAKEFVAAQDPEDPGVLILSEFAGAAEQMPDALLVNPHDIAGMADAIERGLLMPVEERRERWNALIRGVRQNDISWWRRSFLDALEACAQ</sequence>
<evidence type="ECO:0000256" key="1">
    <source>
        <dbReference type="ARBA" id="ARBA00008799"/>
    </source>
</evidence>
<dbReference type="Pfam" id="PF00982">
    <property type="entry name" value="Glyco_transf_20"/>
    <property type="match status" value="1"/>
</dbReference>
<dbReference type="CDD" id="cd03788">
    <property type="entry name" value="GT20_TPS"/>
    <property type="match status" value="1"/>
</dbReference>
<dbReference type="OrthoDB" id="9815690at2"/>
<dbReference type="SUPFAM" id="SSF53756">
    <property type="entry name" value="UDP-Glycosyltransferase/glycogen phosphorylase"/>
    <property type="match status" value="1"/>
</dbReference>
<evidence type="ECO:0000313" key="2">
    <source>
        <dbReference type="EMBL" id="TPE49255.1"/>
    </source>
</evidence>
<dbReference type="Proteomes" id="UP000319255">
    <property type="component" value="Unassembled WGS sequence"/>
</dbReference>
<accession>A0A501WLH4</accession>
<proteinExistence type="inferred from homology"/>
<dbReference type="EMBL" id="VFRP01000016">
    <property type="protein sequence ID" value="TPE49255.1"/>
    <property type="molecule type" value="Genomic_DNA"/>
</dbReference>
<comment type="caution">
    <text evidence="2">The sequence shown here is derived from an EMBL/GenBank/DDBJ whole genome shotgun (WGS) entry which is preliminary data.</text>
</comment>
<dbReference type="Gene3D" id="3.40.50.2000">
    <property type="entry name" value="Glycogen Phosphorylase B"/>
    <property type="match status" value="2"/>
</dbReference>